<evidence type="ECO:0000256" key="1">
    <source>
        <dbReference type="ARBA" id="ARBA00001946"/>
    </source>
</evidence>
<evidence type="ECO:0000256" key="2">
    <source>
        <dbReference type="ARBA" id="ARBA00022801"/>
    </source>
</evidence>
<protein>
    <submittedName>
        <fullName evidence="4">NUDIX domain-containing protein</fullName>
    </submittedName>
</protein>
<accession>A0ABX7EZA1</accession>
<organism evidence="4 5">
    <name type="scientific">Rhizobium rosettiformans</name>
    <dbReference type="NCBI Taxonomy" id="1368430"/>
    <lineage>
        <taxon>Bacteria</taxon>
        <taxon>Pseudomonadati</taxon>
        <taxon>Pseudomonadota</taxon>
        <taxon>Alphaproteobacteria</taxon>
        <taxon>Hyphomicrobiales</taxon>
        <taxon>Rhizobiaceae</taxon>
        <taxon>Rhizobium/Agrobacterium group</taxon>
        <taxon>Rhizobium</taxon>
    </lineage>
</organism>
<evidence type="ECO:0000313" key="4">
    <source>
        <dbReference type="EMBL" id="QRF52593.1"/>
    </source>
</evidence>
<comment type="cofactor">
    <cofactor evidence="1">
        <name>Mg(2+)</name>
        <dbReference type="ChEBI" id="CHEBI:18420"/>
    </cofactor>
</comment>
<sequence>MSFSESYLGRLRAKVGSTCILVPGARVVVKRSDGCVLMQHRSDFDVWGIPGGNAEEGEDLESIAIRETMEETGVRIWNLRPFGFGSNPKFETVSFPNGDICQFFVMMFYTTDYDGVPVVTDDESKAVDWIHPSALPEMLPNMRRSIEAFQEFERTGVFQLI</sequence>
<evidence type="ECO:0000259" key="3">
    <source>
        <dbReference type="PROSITE" id="PS51462"/>
    </source>
</evidence>
<gene>
    <name evidence="4" type="ORF">D4A92_14715</name>
</gene>
<dbReference type="InterPro" id="IPR000086">
    <property type="entry name" value="NUDIX_hydrolase_dom"/>
</dbReference>
<dbReference type="SUPFAM" id="SSF55811">
    <property type="entry name" value="Nudix"/>
    <property type="match status" value="1"/>
</dbReference>
<feature type="domain" description="Nudix hydrolase" evidence="3">
    <location>
        <begin position="11"/>
        <end position="153"/>
    </location>
</feature>
<dbReference type="PRINTS" id="PR00502">
    <property type="entry name" value="NUDIXFAMILY"/>
</dbReference>
<proteinExistence type="predicted"/>
<dbReference type="EMBL" id="CP032405">
    <property type="protein sequence ID" value="QRF52593.1"/>
    <property type="molecule type" value="Genomic_DNA"/>
</dbReference>
<dbReference type="Gene3D" id="3.90.79.10">
    <property type="entry name" value="Nucleoside Triphosphate Pyrophosphohydrolase"/>
    <property type="match status" value="1"/>
</dbReference>
<dbReference type="PANTHER" id="PTHR43046:SF2">
    <property type="entry name" value="8-OXO-DGTP DIPHOSPHATASE-RELATED"/>
    <property type="match status" value="1"/>
</dbReference>
<dbReference type="Proteomes" id="UP000596351">
    <property type="component" value="Chromosome"/>
</dbReference>
<evidence type="ECO:0000313" key="5">
    <source>
        <dbReference type="Proteomes" id="UP000596351"/>
    </source>
</evidence>
<keyword evidence="2" id="KW-0378">Hydrolase</keyword>
<dbReference type="PANTHER" id="PTHR43046">
    <property type="entry name" value="GDP-MANNOSE MANNOSYL HYDROLASE"/>
    <property type="match status" value="1"/>
</dbReference>
<dbReference type="InterPro" id="IPR015797">
    <property type="entry name" value="NUDIX_hydrolase-like_dom_sf"/>
</dbReference>
<dbReference type="Pfam" id="PF00293">
    <property type="entry name" value="NUDIX"/>
    <property type="match status" value="1"/>
</dbReference>
<dbReference type="InterPro" id="IPR020476">
    <property type="entry name" value="Nudix_hydrolase"/>
</dbReference>
<reference evidence="4 5" key="1">
    <citation type="submission" date="2018-09" db="EMBL/GenBank/DDBJ databases">
        <title>Rhizobium sp. MAE2-X.</title>
        <authorList>
            <person name="Lee Y."/>
            <person name="Jeon C.O."/>
        </authorList>
    </citation>
    <scope>NUCLEOTIDE SEQUENCE [LARGE SCALE GENOMIC DNA]</scope>
    <source>
        <strain evidence="4 5">MAE2-X</strain>
    </source>
</reference>
<name>A0ABX7EZA1_9HYPH</name>
<dbReference type="PROSITE" id="PS51462">
    <property type="entry name" value="NUDIX"/>
    <property type="match status" value="1"/>
</dbReference>
<keyword evidence="5" id="KW-1185">Reference proteome</keyword>